<comment type="caution">
    <text evidence="5">The sequence shown here is derived from an EMBL/GenBank/DDBJ whole genome shotgun (WGS) entry which is preliminary data.</text>
</comment>
<feature type="region of interest" description="Disordered" evidence="3">
    <location>
        <begin position="428"/>
        <end position="448"/>
    </location>
</feature>
<evidence type="ECO:0000313" key="5">
    <source>
        <dbReference type="EMBL" id="KAJ3659039.1"/>
    </source>
</evidence>
<dbReference type="AlphaFoldDB" id="A0AA38ITD2"/>
<reference evidence="5" key="1">
    <citation type="journal article" date="2023" name="G3 (Bethesda)">
        <title>Whole genome assemblies of Zophobas morio and Tenebrio molitor.</title>
        <authorList>
            <person name="Kaur S."/>
            <person name="Stinson S.A."/>
            <person name="diCenzo G.C."/>
        </authorList>
    </citation>
    <scope>NUCLEOTIDE SEQUENCE</scope>
    <source>
        <strain evidence="5">QUZm001</strain>
    </source>
</reference>
<evidence type="ECO:0000313" key="6">
    <source>
        <dbReference type="Proteomes" id="UP001168821"/>
    </source>
</evidence>
<dbReference type="CDD" id="cd00397">
    <property type="entry name" value="DNA_BRE_C"/>
    <property type="match status" value="1"/>
</dbReference>
<keyword evidence="6" id="KW-1185">Reference proteome</keyword>
<dbReference type="Gene3D" id="1.10.443.10">
    <property type="entry name" value="Intergrase catalytic core"/>
    <property type="match status" value="1"/>
</dbReference>
<dbReference type="InterPro" id="IPR050090">
    <property type="entry name" value="Tyrosine_recombinase_XerCD"/>
</dbReference>
<dbReference type="SUPFAM" id="SSF56349">
    <property type="entry name" value="DNA breaking-rejoining enzymes"/>
    <property type="match status" value="1"/>
</dbReference>
<organism evidence="5 6">
    <name type="scientific">Zophobas morio</name>
    <dbReference type="NCBI Taxonomy" id="2755281"/>
    <lineage>
        <taxon>Eukaryota</taxon>
        <taxon>Metazoa</taxon>
        <taxon>Ecdysozoa</taxon>
        <taxon>Arthropoda</taxon>
        <taxon>Hexapoda</taxon>
        <taxon>Insecta</taxon>
        <taxon>Pterygota</taxon>
        <taxon>Neoptera</taxon>
        <taxon>Endopterygota</taxon>
        <taxon>Coleoptera</taxon>
        <taxon>Polyphaga</taxon>
        <taxon>Cucujiformia</taxon>
        <taxon>Tenebrionidae</taxon>
        <taxon>Zophobas</taxon>
    </lineage>
</organism>
<dbReference type="PANTHER" id="PTHR30349">
    <property type="entry name" value="PHAGE INTEGRASE-RELATED"/>
    <property type="match status" value="1"/>
</dbReference>
<feature type="region of interest" description="Disordered" evidence="3">
    <location>
        <begin position="288"/>
        <end position="326"/>
    </location>
</feature>
<keyword evidence="1" id="KW-0238">DNA-binding</keyword>
<dbReference type="PANTHER" id="PTHR30349:SF41">
    <property type="entry name" value="INTEGRASE_RECOMBINASE PROTEIN MJ0367-RELATED"/>
    <property type="match status" value="1"/>
</dbReference>
<evidence type="ECO:0000256" key="1">
    <source>
        <dbReference type="ARBA" id="ARBA00023125"/>
    </source>
</evidence>
<dbReference type="EMBL" id="JALNTZ010000003">
    <property type="protein sequence ID" value="KAJ3659039.1"/>
    <property type="molecule type" value="Genomic_DNA"/>
</dbReference>
<gene>
    <name evidence="5" type="ORF">Zmor_010748</name>
</gene>
<dbReference type="GO" id="GO:0006310">
    <property type="term" value="P:DNA recombination"/>
    <property type="evidence" value="ECO:0007669"/>
    <property type="project" value="UniProtKB-KW"/>
</dbReference>
<dbReference type="Pfam" id="PF00589">
    <property type="entry name" value="Phage_integrase"/>
    <property type="match status" value="1"/>
</dbReference>
<feature type="compositionally biased region" description="Polar residues" evidence="3">
    <location>
        <begin position="306"/>
        <end position="326"/>
    </location>
</feature>
<keyword evidence="2" id="KW-0233">DNA recombination</keyword>
<dbReference type="GO" id="GO:0015074">
    <property type="term" value="P:DNA integration"/>
    <property type="evidence" value="ECO:0007669"/>
    <property type="project" value="InterPro"/>
</dbReference>
<feature type="domain" description="Tyr recombinase" evidence="4">
    <location>
        <begin position="110"/>
        <end position="282"/>
    </location>
</feature>
<proteinExistence type="predicted"/>
<evidence type="ECO:0000256" key="3">
    <source>
        <dbReference type="SAM" id="MobiDB-lite"/>
    </source>
</evidence>
<dbReference type="Proteomes" id="UP001168821">
    <property type="component" value="Unassembled WGS sequence"/>
</dbReference>
<name>A0AA38ITD2_9CUCU</name>
<dbReference type="GO" id="GO:0003677">
    <property type="term" value="F:DNA binding"/>
    <property type="evidence" value="ECO:0007669"/>
    <property type="project" value="UniProtKB-KW"/>
</dbReference>
<evidence type="ECO:0000256" key="2">
    <source>
        <dbReference type="ARBA" id="ARBA00023172"/>
    </source>
</evidence>
<dbReference type="InterPro" id="IPR011010">
    <property type="entry name" value="DNA_brk_join_enz"/>
</dbReference>
<evidence type="ECO:0000259" key="4">
    <source>
        <dbReference type="PROSITE" id="PS51898"/>
    </source>
</evidence>
<dbReference type="InterPro" id="IPR002104">
    <property type="entry name" value="Integrase_catalytic"/>
</dbReference>
<accession>A0AA38ITD2</accession>
<sequence>MNPEEELPPDVLEEAQNVVLNLLPTKSREVYECAYTRFIKWCEGKKIQTYSENVLLVYFSELATKMKSSTLWSQYSMVKATLNIKNGIEIGKYSKLKAFIKKQGEGYVPKKSRVLTNEQIEVFLDTAPDFKFLMMKIVVIFGVSGACRCHELLQIKTEDIENIKAGLLVKIPDTKTKKPRSFTVMGEKYLKFYEKYVALRPKMFNEVGIHKISGVPQEVAKYLKLENFKEYSGHCLRRTSATLFVDSGGDITSLKRHGGWKSDSVAEGYIEESLKHKKDVAKKIFRLEEPGTSSETTSKIHEDATNRNVSEVNLEESGTSSGTTNRMITREDGISMNVGAVNLNFDTVTNQTAGAVEVLAQNIITDRMKNDNSDGKSLIQINRSCSYCSELFPFIFVDVKREESNLLLLIGMAATLCVHFNSMMGGEKQTGDVEAAPVPETREHRAHT</sequence>
<protein>
    <recommendedName>
        <fullName evidence="4">Tyr recombinase domain-containing protein</fullName>
    </recommendedName>
</protein>
<dbReference type="InterPro" id="IPR013762">
    <property type="entry name" value="Integrase-like_cat_sf"/>
</dbReference>
<dbReference type="PROSITE" id="PS51898">
    <property type="entry name" value="TYR_RECOMBINASE"/>
    <property type="match status" value="1"/>
</dbReference>